<dbReference type="PANTHER" id="PTHR30383">
    <property type="entry name" value="THIOESTERASE 1/PROTEASE 1/LYSOPHOSPHOLIPASE L1"/>
    <property type="match status" value="1"/>
</dbReference>
<feature type="domain" description="SGNH hydrolase-type esterase" evidence="2">
    <location>
        <begin position="96"/>
        <end position="259"/>
    </location>
</feature>
<dbReference type="EMBL" id="BTFW01000001">
    <property type="protein sequence ID" value="GMM61135.1"/>
    <property type="molecule type" value="Genomic_DNA"/>
</dbReference>
<dbReference type="Proteomes" id="UP001187221">
    <property type="component" value="Unassembled WGS sequence"/>
</dbReference>
<organism evidence="3 4">
    <name type="scientific">Novosphingobium pituita</name>
    <dbReference type="NCBI Taxonomy" id="3056842"/>
    <lineage>
        <taxon>Bacteria</taxon>
        <taxon>Pseudomonadati</taxon>
        <taxon>Pseudomonadota</taxon>
        <taxon>Alphaproteobacteria</taxon>
        <taxon>Sphingomonadales</taxon>
        <taxon>Sphingomonadaceae</taxon>
        <taxon>Novosphingobium</taxon>
    </lineage>
</organism>
<keyword evidence="4" id="KW-1185">Reference proteome</keyword>
<protein>
    <recommendedName>
        <fullName evidence="2">SGNH hydrolase-type esterase domain-containing protein</fullName>
    </recommendedName>
</protein>
<dbReference type="PANTHER" id="PTHR30383:SF5">
    <property type="entry name" value="SGNH HYDROLASE-TYPE ESTERASE DOMAIN-CONTAINING PROTEIN"/>
    <property type="match status" value="1"/>
</dbReference>
<reference evidence="3 4" key="1">
    <citation type="submission" date="2023-06" db="EMBL/GenBank/DDBJ databases">
        <title>Draft genome sequence of Novosphingobium sp. strain IK01.</title>
        <authorList>
            <person name="Hatamoto M."/>
            <person name="Ikarashi T."/>
            <person name="Yamaguchi T."/>
        </authorList>
    </citation>
    <scope>NUCLEOTIDE SEQUENCE [LARGE SCALE GENOMIC DNA]</scope>
    <source>
        <strain evidence="3 4">IK01</strain>
    </source>
</reference>
<feature type="signal peptide" evidence="1">
    <location>
        <begin position="1"/>
        <end position="28"/>
    </location>
</feature>
<evidence type="ECO:0000313" key="3">
    <source>
        <dbReference type="EMBL" id="GMM61135.1"/>
    </source>
</evidence>
<proteinExistence type="predicted"/>
<dbReference type="RefSeq" id="WP_317974847.1">
    <property type="nucleotide sequence ID" value="NZ_BTFW01000001.1"/>
</dbReference>
<dbReference type="Pfam" id="PF13472">
    <property type="entry name" value="Lipase_GDSL_2"/>
    <property type="match status" value="1"/>
</dbReference>
<keyword evidence="1" id="KW-0732">Signal</keyword>
<dbReference type="CDD" id="cd04501">
    <property type="entry name" value="SGNH_hydrolase_like_4"/>
    <property type="match status" value="1"/>
</dbReference>
<evidence type="ECO:0000313" key="4">
    <source>
        <dbReference type="Proteomes" id="UP001187221"/>
    </source>
</evidence>
<sequence>MKRAVLLPGLWLGPSLALLAGLPSPAIAAQQSPEPQAAPAPATPVPSVQLLAVPTGPTAMVPEPCTPTRTGGYDWGNLCRYQKADRQVAPPVRAVFLGDSITEWWLTTAPALFAGGGLIDRGIAGQTSPQILLRFYQDVVRLHPRVVHIMCGTNDVAGNTGPTSPDEYAANILAMVDLARANGISVVLGSVLPSGGFNWRAGMKPAAQIAALNVWLKDLARTRGLVYADYYSAMATPEGAMKPGLSGDGVHPNAAGYAIMEPIARAALAEAEAQSAAR</sequence>
<comment type="caution">
    <text evidence="3">The sequence shown here is derived from an EMBL/GenBank/DDBJ whole genome shotgun (WGS) entry which is preliminary data.</text>
</comment>
<accession>A0ABQ6P7D6</accession>
<dbReference type="InterPro" id="IPR051532">
    <property type="entry name" value="Ester_Hydrolysis_Enzymes"/>
</dbReference>
<name>A0ABQ6P7D6_9SPHN</name>
<evidence type="ECO:0000256" key="1">
    <source>
        <dbReference type="SAM" id="SignalP"/>
    </source>
</evidence>
<dbReference type="InterPro" id="IPR013830">
    <property type="entry name" value="SGNH_hydro"/>
</dbReference>
<dbReference type="Gene3D" id="3.40.50.1110">
    <property type="entry name" value="SGNH hydrolase"/>
    <property type="match status" value="1"/>
</dbReference>
<dbReference type="SUPFAM" id="SSF52266">
    <property type="entry name" value="SGNH hydrolase"/>
    <property type="match status" value="1"/>
</dbReference>
<dbReference type="InterPro" id="IPR036514">
    <property type="entry name" value="SGNH_hydro_sf"/>
</dbReference>
<gene>
    <name evidence="3" type="ORF">NUTIK01_19120</name>
</gene>
<evidence type="ECO:0000259" key="2">
    <source>
        <dbReference type="Pfam" id="PF13472"/>
    </source>
</evidence>
<feature type="chain" id="PRO_5047283224" description="SGNH hydrolase-type esterase domain-containing protein" evidence="1">
    <location>
        <begin position="29"/>
        <end position="278"/>
    </location>
</feature>